<dbReference type="InterPro" id="IPR050417">
    <property type="entry name" value="Sugar_Epim/Isomerase"/>
</dbReference>
<dbReference type="AlphaFoldDB" id="A0A327N9G2"/>
<dbReference type="PIRSF" id="PIRSF006241">
    <property type="entry name" value="HyI"/>
    <property type="match status" value="1"/>
</dbReference>
<dbReference type="Proteomes" id="UP000249493">
    <property type="component" value="Unassembled WGS sequence"/>
</dbReference>
<dbReference type="GO" id="GO:0008903">
    <property type="term" value="F:hydroxypyruvate isomerase activity"/>
    <property type="evidence" value="ECO:0007669"/>
    <property type="project" value="TreeGrafter"/>
</dbReference>
<evidence type="ECO:0000259" key="4">
    <source>
        <dbReference type="Pfam" id="PF01261"/>
    </source>
</evidence>
<dbReference type="PANTHER" id="PTHR43489">
    <property type="entry name" value="ISOMERASE"/>
    <property type="match status" value="1"/>
</dbReference>
<dbReference type="Pfam" id="PF01261">
    <property type="entry name" value="AP_endonuc_2"/>
    <property type="match status" value="1"/>
</dbReference>
<keyword evidence="1 2" id="KW-0413">Isomerase</keyword>
<comment type="caution">
    <text evidence="5">The sequence shown here is derived from an EMBL/GenBank/DDBJ whole genome shotgun (WGS) entry which is preliminary data.</text>
</comment>
<dbReference type="EMBL" id="QLIN01000002">
    <property type="protein sequence ID" value="RAI71910.1"/>
    <property type="molecule type" value="Genomic_DNA"/>
</dbReference>
<dbReference type="InterPro" id="IPR026040">
    <property type="entry name" value="HyI-like"/>
</dbReference>
<reference evidence="5 6" key="1">
    <citation type="submission" date="2018-06" db="EMBL/GenBank/DDBJ databases">
        <authorList>
            <person name="Zhirakovskaya E."/>
        </authorList>
    </citation>
    <scope>NUCLEOTIDE SEQUENCE [LARGE SCALE GENOMIC DNA]</scope>
    <source>
        <strain evidence="5 6">LY3</strain>
    </source>
</reference>
<evidence type="ECO:0000313" key="6">
    <source>
        <dbReference type="Proteomes" id="UP000249493"/>
    </source>
</evidence>
<feature type="active site" description="Proton donor/acceptor" evidence="3">
    <location>
        <position position="234"/>
    </location>
</feature>
<dbReference type="RefSeq" id="WP_111281902.1">
    <property type="nucleotide sequence ID" value="NZ_QLIN01000002.1"/>
</dbReference>
<evidence type="ECO:0000256" key="3">
    <source>
        <dbReference type="PIRSR" id="PIRSR006241-50"/>
    </source>
</evidence>
<evidence type="ECO:0000256" key="2">
    <source>
        <dbReference type="PIRNR" id="PIRNR006241"/>
    </source>
</evidence>
<protein>
    <submittedName>
        <fullName evidence="5">Isomerase</fullName>
    </submittedName>
</protein>
<feature type="active site" description="Proton donor/acceptor" evidence="3">
    <location>
        <position position="139"/>
    </location>
</feature>
<dbReference type="InterPro" id="IPR036237">
    <property type="entry name" value="Xyl_isomerase-like_sf"/>
</dbReference>
<dbReference type="InterPro" id="IPR013022">
    <property type="entry name" value="Xyl_isomerase-like_TIM-brl"/>
</dbReference>
<dbReference type="Gene3D" id="3.20.20.150">
    <property type="entry name" value="Divalent-metal-dependent TIM barrel enzymes"/>
    <property type="match status" value="1"/>
</dbReference>
<organism evidence="5 6">
    <name type="scientific">Pseudomonas fluorescens</name>
    <dbReference type="NCBI Taxonomy" id="294"/>
    <lineage>
        <taxon>Bacteria</taxon>
        <taxon>Pseudomonadati</taxon>
        <taxon>Pseudomonadota</taxon>
        <taxon>Gammaproteobacteria</taxon>
        <taxon>Pseudomonadales</taxon>
        <taxon>Pseudomonadaceae</taxon>
        <taxon>Pseudomonas</taxon>
    </lineage>
</organism>
<evidence type="ECO:0000313" key="5">
    <source>
        <dbReference type="EMBL" id="RAI71910.1"/>
    </source>
</evidence>
<evidence type="ECO:0000256" key="1">
    <source>
        <dbReference type="ARBA" id="ARBA00023235"/>
    </source>
</evidence>
<accession>A0A327N9G2</accession>
<proteinExistence type="inferred from homology"/>
<dbReference type="PANTHER" id="PTHR43489:SF6">
    <property type="entry name" value="HYDROXYPYRUVATE ISOMERASE-RELATED"/>
    <property type="match status" value="1"/>
</dbReference>
<dbReference type="SUPFAM" id="SSF51658">
    <property type="entry name" value="Xylose isomerase-like"/>
    <property type="match status" value="1"/>
</dbReference>
<sequence length="262" mass="29584">MTSLNAHIGFQFTELPFLERFAAAAKSGFRAVEFPSPYEYEATHIAELLNEHQLQMVQFAAPSGVTKGTTGICRSKQEFLAEVNQAVQYAKVLDCKMVHLMSGVSPAELGVIADSGIYRRNLKYAAEFLSGEGIEPLIEVISSTEVPGYLMSRFDFAEEMLEALPNLGLILDTYHTELLGEDCLRKLNQWWPRVSHVQVADFPGRNEPGTGNIDFPKLLSMLEDHAYQGWVGCEYRPRASTFDGLEDLWRIMKPNPHEHDRW</sequence>
<gene>
    <name evidence="5" type="ORF">DOZ80_08740</name>
</gene>
<feature type="domain" description="Xylose isomerase-like TIM barrel" evidence="4">
    <location>
        <begin position="21"/>
        <end position="239"/>
    </location>
</feature>
<name>A0A327N9G2_PSEFL</name>
<comment type="similarity">
    <text evidence="2">Belongs to the hyi family.</text>
</comment>
<dbReference type="GO" id="GO:0046487">
    <property type="term" value="P:glyoxylate metabolic process"/>
    <property type="evidence" value="ECO:0007669"/>
    <property type="project" value="TreeGrafter"/>
</dbReference>